<dbReference type="InterPro" id="IPR000866">
    <property type="entry name" value="AhpC/TSA"/>
</dbReference>
<evidence type="ECO:0000256" key="4">
    <source>
        <dbReference type="ARBA" id="ARBA00023284"/>
    </source>
</evidence>
<keyword evidence="3" id="KW-1015">Disulfide bond</keyword>
<name>A0ABQ1YN65_9BACT</name>
<sequence>MRHFNYYCRSFVATVLVLALAQHTACGQVHSFVVRGKIDPLKKQETVHIWYPDPTNLVGVKDSAVLHDGNFVIDGTIKAPGKAIMYTKPDYSNIEFYVEPGTILVESTGLLSEAVVSGGQANKDFGKLAEMLRPVTQKLSETYQAYHAAKKALSDDADKKEFEQRWEKQLEAVRTERTNVYRQFIQAMPASIVSIGAVKSVGGFTPDVKELTGLFESLDKSVQNSPSGIYYKDALTKLSRTSIGAVAPHFVQADTAGKPVSLSEFRGKYLFVDFWASWCGPCRAEHPGLVKVFDKYRDRNFTIVGISLDQLKNRDAWIKAIKADKLAWPQLSDLKGWSNEVSTLYGVEAIPKNFLIGPDGTILSIDLKPDALDEKLAKFFPNAP</sequence>
<dbReference type="InterPro" id="IPR036249">
    <property type="entry name" value="Thioredoxin-like_sf"/>
</dbReference>
<organism evidence="7 8">
    <name type="scientific">Dyadobacter endophyticus</name>
    <dbReference type="NCBI Taxonomy" id="1749036"/>
    <lineage>
        <taxon>Bacteria</taxon>
        <taxon>Pseudomonadati</taxon>
        <taxon>Bacteroidota</taxon>
        <taxon>Cytophagia</taxon>
        <taxon>Cytophagales</taxon>
        <taxon>Spirosomataceae</taxon>
        <taxon>Dyadobacter</taxon>
    </lineage>
</organism>
<evidence type="ECO:0000256" key="1">
    <source>
        <dbReference type="ARBA" id="ARBA00004196"/>
    </source>
</evidence>
<keyword evidence="4" id="KW-0676">Redox-active center</keyword>
<dbReference type="Pfam" id="PF14289">
    <property type="entry name" value="DUF4369"/>
    <property type="match status" value="1"/>
</dbReference>
<feature type="chain" id="PRO_5046258905" evidence="5">
    <location>
        <begin position="28"/>
        <end position="384"/>
    </location>
</feature>
<gene>
    <name evidence="7" type="ORF">GCM10007423_21910</name>
</gene>
<evidence type="ECO:0000313" key="7">
    <source>
        <dbReference type="EMBL" id="GGH32412.1"/>
    </source>
</evidence>
<dbReference type="SUPFAM" id="SSF52833">
    <property type="entry name" value="Thioredoxin-like"/>
    <property type="match status" value="1"/>
</dbReference>
<proteinExistence type="predicted"/>
<dbReference type="Gene3D" id="3.40.30.10">
    <property type="entry name" value="Glutaredoxin"/>
    <property type="match status" value="1"/>
</dbReference>
<dbReference type="Proteomes" id="UP000600214">
    <property type="component" value="Unassembled WGS sequence"/>
</dbReference>
<dbReference type="Pfam" id="PF00578">
    <property type="entry name" value="AhpC-TSA"/>
    <property type="match status" value="1"/>
</dbReference>
<dbReference type="CDD" id="cd02966">
    <property type="entry name" value="TlpA_like_family"/>
    <property type="match status" value="1"/>
</dbReference>
<dbReference type="InterPro" id="IPR025380">
    <property type="entry name" value="DUF4369"/>
</dbReference>
<dbReference type="PANTHER" id="PTHR42852">
    <property type="entry name" value="THIOL:DISULFIDE INTERCHANGE PROTEIN DSBE"/>
    <property type="match status" value="1"/>
</dbReference>
<evidence type="ECO:0000256" key="2">
    <source>
        <dbReference type="ARBA" id="ARBA00022748"/>
    </source>
</evidence>
<evidence type="ECO:0000259" key="6">
    <source>
        <dbReference type="PROSITE" id="PS51352"/>
    </source>
</evidence>
<evidence type="ECO:0000256" key="3">
    <source>
        <dbReference type="ARBA" id="ARBA00023157"/>
    </source>
</evidence>
<dbReference type="PANTHER" id="PTHR42852:SF6">
    <property type="entry name" value="THIOL:DISULFIDE INTERCHANGE PROTEIN DSBE"/>
    <property type="match status" value="1"/>
</dbReference>
<accession>A0ABQ1YN65</accession>
<dbReference type="RefSeq" id="WP_188931604.1">
    <property type="nucleotide sequence ID" value="NZ_BMIA01000001.1"/>
</dbReference>
<feature type="domain" description="Thioredoxin" evidence="6">
    <location>
        <begin position="241"/>
        <end position="384"/>
    </location>
</feature>
<reference evidence="8" key="1">
    <citation type="journal article" date="2019" name="Int. J. Syst. Evol. Microbiol.">
        <title>The Global Catalogue of Microorganisms (GCM) 10K type strain sequencing project: providing services to taxonomists for standard genome sequencing and annotation.</title>
        <authorList>
            <consortium name="The Broad Institute Genomics Platform"/>
            <consortium name="The Broad Institute Genome Sequencing Center for Infectious Disease"/>
            <person name="Wu L."/>
            <person name="Ma J."/>
        </authorList>
    </citation>
    <scope>NUCLEOTIDE SEQUENCE [LARGE SCALE GENOMIC DNA]</scope>
    <source>
        <strain evidence="8">CGMCC 1.15288</strain>
    </source>
</reference>
<keyword evidence="8" id="KW-1185">Reference proteome</keyword>
<keyword evidence="2" id="KW-0201">Cytochrome c-type biogenesis</keyword>
<dbReference type="InterPro" id="IPR017937">
    <property type="entry name" value="Thioredoxin_CS"/>
</dbReference>
<dbReference type="InterPro" id="IPR013766">
    <property type="entry name" value="Thioredoxin_domain"/>
</dbReference>
<dbReference type="PROSITE" id="PS51352">
    <property type="entry name" value="THIOREDOXIN_2"/>
    <property type="match status" value="1"/>
</dbReference>
<dbReference type="PROSITE" id="PS00194">
    <property type="entry name" value="THIOREDOXIN_1"/>
    <property type="match status" value="1"/>
</dbReference>
<comment type="subcellular location">
    <subcellularLocation>
        <location evidence="1">Cell envelope</location>
    </subcellularLocation>
</comment>
<protein>
    <submittedName>
        <fullName evidence="7">Thiol:disulfide interchange protein</fullName>
    </submittedName>
</protein>
<evidence type="ECO:0000313" key="8">
    <source>
        <dbReference type="Proteomes" id="UP000600214"/>
    </source>
</evidence>
<dbReference type="EMBL" id="BMIA01000001">
    <property type="protein sequence ID" value="GGH32412.1"/>
    <property type="molecule type" value="Genomic_DNA"/>
</dbReference>
<feature type="signal peptide" evidence="5">
    <location>
        <begin position="1"/>
        <end position="27"/>
    </location>
</feature>
<comment type="caution">
    <text evidence="7">The sequence shown here is derived from an EMBL/GenBank/DDBJ whole genome shotgun (WGS) entry which is preliminary data.</text>
</comment>
<dbReference type="InterPro" id="IPR050553">
    <property type="entry name" value="Thioredoxin_ResA/DsbE_sf"/>
</dbReference>
<keyword evidence="5" id="KW-0732">Signal</keyword>
<evidence type="ECO:0000256" key="5">
    <source>
        <dbReference type="SAM" id="SignalP"/>
    </source>
</evidence>